<dbReference type="EMBL" id="JABMKX010000008">
    <property type="protein sequence ID" value="NQX46808.1"/>
    <property type="molecule type" value="Genomic_DNA"/>
</dbReference>
<comment type="caution">
    <text evidence="2">The sequence shown here is derived from an EMBL/GenBank/DDBJ whole genome shotgun (WGS) entry which is preliminary data.</text>
</comment>
<reference evidence="2 3" key="1">
    <citation type="submission" date="2020-05" db="EMBL/GenBank/DDBJ databases">
        <title>Paenibacillus glebae, sp. nov., Paenibacillus humi sp. nov., Paenibacillus pedi sp. nov., Paenibacillus terrestris sp. nov. and Paenibacillus terricola sp. nov., isolated from a forest top soil sample.</title>
        <authorList>
            <person name="Qi S."/>
            <person name="Carlier A."/>
            <person name="Cnockaert M."/>
            <person name="Vandamme P."/>
        </authorList>
    </citation>
    <scope>NUCLEOTIDE SEQUENCE [LARGE SCALE GENOMIC DNA]</scope>
    <source>
        <strain evidence="2 3">LMG 29502</strain>
    </source>
</reference>
<dbReference type="PANTHER" id="PTHR42924:SF3">
    <property type="entry name" value="POLYMERASE_HISTIDINOL PHOSPHATASE N-TERMINAL DOMAIN-CONTAINING PROTEIN"/>
    <property type="match status" value="1"/>
</dbReference>
<dbReference type="Proteomes" id="UP000711047">
    <property type="component" value="Unassembled WGS sequence"/>
</dbReference>
<dbReference type="SUPFAM" id="SSF89550">
    <property type="entry name" value="PHP domain-like"/>
    <property type="match status" value="1"/>
</dbReference>
<name>A0ABX2DQ49_9BACL</name>
<dbReference type="Gene3D" id="3.20.20.140">
    <property type="entry name" value="Metal-dependent hydrolases"/>
    <property type="match status" value="1"/>
</dbReference>
<gene>
    <name evidence="2" type="ORF">HQN87_15830</name>
</gene>
<dbReference type="CDD" id="cd07432">
    <property type="entry name" value="PHP_HisPPase"/>
    <property type="match status" value="1"/>
</dbReference>
<protein>
    <submittedName>
        <fullName evidence="2">PHP domain-containing protein</fullName>
    </submittedName>
</protein>
<accession>A0ABX2DQ49</accession>
<dbReference type="Pfam" id="PF02811">
    <property type="entry name" value="PHP"/>
    <property type="match status" value="1"/>
</dbReference>
<dbReference type="SMART" id="SM00481">
    <property type="entry name" value="POLIIIAc"/>
    <property type="match status" value="1"/>
</dbReference>
<dbReference type="InterPro" id="IPR016195">
    <property type="entry name" value="Pol/histidinol_Pase-like"/>
</dbReference>
<evidence type="ECO:0000313" key="3">
    <source>
        <dbReference type="Proteomes" id="UP000711047"/>
    </source>
</evidence>
<proteinExistence type="predicted"/>
<dbReference type="InterPro" id="IPR052018">
    <property type="entry name" value="PHP_domain"/>
</dbReference>
<dbReference type="NCBIfam" id="NF038032">
    <property type="entry name" value="CehA_McbA_metalo"/>
    <property type="match status" value="1"/>
</dbReference>
<dbReference type="PANTHER" id="PTHR42924">
    <property type="entry name" value="EXONUCLEASE"/>
    <property type="match status" value="1"/>
</dbReference>
<dbReference type="RefSeq" id="WP_173135169.1">
    <property type="nucleotide sequence ID" value="NZ_JABMKX010000008.1"/>
</dbReference>
<evidence type="ECO:0000313" key="2">
    <source>
        <dbReference type="EMBL" id="NQX46808.1"/>
    </source>
</evidence>
<organism evidence="2 3">
    <name type="scientific">Paenibacillus tritici</name>
    <dbReference type="NCBI Taxonomy" id="1873425"/>
    <lineage>
        <taxon>Bacteria</taxon>
        <taxon>Bacillati</taxon>
        <taxon>Bacillota</taxon>
        <taxon>Bacilli</taxon>
        <taxon>Bacillales</taxon>
        <taxon>Paenibacillaceae</taxon>
        <taxon>Paenibacillus</taxon>
    </lineage>
</organism>
<dbReference type="InterPro" id="IPR004013">
    <property type="entry name" value="PHP_dom"/>
</dbReference>
<dbReference type="InterPro" id="IPR003141">
    <property type="entry name" value="Pol/His_phosphatase_N"/>
</dbReference>
<keyword evidence="3" id="KW-1185">Reference proteome</keyword>
<feature type="domain" description="Polymerase/histidinol phosphatase N-terminal" evidence="1">
    <location>
        <begin position="124"/>
        <end position="187"/>
    </location>
</feature>
<sequence>MQIVLELPLNRRITKKEEQTYLELPFAVGAAVERIEVKYTYESRNGAAVIDIGLRSPGRIIGWSGGARESFFTALGKATPGYLAGPIAAGEWKVMLGAYRVPEGGCEVHVEVKLFHKHPRWIRGDLHMHSVHSDGAYTIGEAMRSCKDKGLEFMALTDHNNASQNIAALAADDQLVLIPGVELTSYKGHCNLLGHPDALDDFRILTPEQARRELQQATDKGAFISLNHPFCANCPWELGFDLPFDAVEVWNGPWRPINRAALNWWQEQLVSGQKIIAVGGSDTHRVEPHAQHGTPTAYVRSEAESQEEILRGIRAGHVVLSSGTCGTFIDLSIGAAGVGDTVIVDSRQEYELVVQVAGAAGDLVQLWSDRGIEQEWSVESGGEYTLPVLTDRLFYRAEAIRHLTEMNITVTVCLTNPVYLRKPEQ</sequence>
<evidence type="ECO:0000259" key="1">
    <source>
        <dbReference type="SMART" id="SM00481"/>
    </source>
</evidence>